<dbReference type="EMBL" id="ML120397">
    <property type="protein sequence ID" value="RPA98316.1"/>
    <property type="molecule type" value="Genomic_DNA"/>
</dbReference>
<feature type="compositionally biased region" description="Polar residues" evidence="1">
    <location>
        <begin position="8"/>
        <end position="22"/>
    </location>
</feature>
<sequence length="331" mass="35828">MADRGRAASQSEISAKSQTTVMVSPKAGSGPHQISLKFEQVMELAVEELVAWLQETSVFTLAGPRAPAIKDAIIFNNISGDVLLCNGHDADWLARYLPTWGASYRLSWLVSCLYDNAGIPLPTRVIPTASVAMHEQDRSSANDAIPLPTRIKPIAVTLVQEQDHSPANAVIPLPTRNEPTAVAILQEQGDSSVNAAIPIPPKIDPTLAKILPLQDHSPVYVDIHRHTYSSGYQNFRCWVSLCPAIESTWGLNLESPFPSLVQCCICPTSLLSDATHSGVQQFMTSDVSVTCGCFPQVLEQSRVTYVASSVGSSGLLMCLRRRGRITGVPLE</sequence>
<protein>
    <submittedName>
        <fullName evidence="2">Uncharacterized protein</fullName>
    </submittedName>
</protein>
<dbReference type="Proteomes" id="UP000276215">
    <property type="component" value="Unassembled WGS sequence"/>
</dbReference>
<keyword evidence="3" id="KW-1185">Reference proteome</keyword>
<evidence type="ECO:0000256" key="1">
    <source>
        <dbReference type="SAM" id="MobiDB-lite"/>
    </source>
</evidence>
<reference evidence="2 3" key="1">
    <citation type="journal article" date="2018" name="Nat. Ecol. Evol.">
        <title>Pezizomycetes genomes reveal the molecular basis of ectomycorrhizal truffle lifestyle.</title>
        <authorList>
            <person name="Murat C."/>
            <person name="Payen T."/>
            <person name="Noel B."/>
            <person name="Kuo A."/>
            <person name="Morin E."/>
            <person name="Chen J."/>
            <person name="Kohler A."/>
            <person name="Krizsan K."/>
            <person name="Balestrini R."/>
            <person name="Da Silva C."/>
            <person name="Montanini B."/>
            <person name="Hainaut M."/>
            <person name="Levati E."/>
            <person name="Barry K.W."/>
            <person name="Belfiori B."/>
            <person name="Cichocki N."/>
            <person name="Clum A."/>
            <person name="Dockter R.B."/>
            <person name="Fauchery L."/>
            <person name="Guy J."/>
            <person name="Iotti M."/>
            <person name="Le Tacon F."/>
            <person name="Lindquist E.A."/>
            <person name="Lipzen A."/>
            <person name="Malagnac F."/>
            <person name="Mello A."/>
            <person name="Molinier V."/>
            <person name="Miyauchi S."/>
            <person name="Poulain J."/>
            <person name="Riccioni C."/>
            <person name="Rubini A."/>
            <person name="Sitrit Y."/>
            <person name="Splivallo R."/>
            <person name="Traeger S."/>
            <person name="Wang M."/>
            <person name="Zifcakova L."/>
            <person name="Wipf D."/>
            <person name="Zambonelli A."/>
            <person name="Paolocci F."/>
            <person name="Nowrousian M."/>
            <person name="Ottonello S."/>
            <person name="Baldrian P."/>
            <person name="Spatafora J.W."/>
            <person name="Henrissat B."/>
            <person name="Nagy L.G."/>
            <person name="Aury J.M."/>
            <person name="Wincker P."/>
            <person name="Grigoriev I.V."/>
            <person name="Bonfante P."/>
            <person name="Martin F.M."/>
        </authorList>
    </citation>
    <scope>NUCLEOTIDE SEQUENCE [LARGE SCALE GENOMIC DNA]</scope>
    <source>
        <strain evidence="2 3">120613-1</strain>
    </source>
</reference>
<gene>
    <name evidence="2" type="ORF">L873DRAFT_1844329</name>
</gene>
<dbReference type="AlphaFoldDB" id="A0A3N4JJB7"/>
<organism evidence="2 3">
    <name type="scientific">Choiromyces venosus 120613-1</name>
    <dbReference type="NCBI Taxonomy" id="1336337"/>
    <lineage>
        <taxon>Eukaryota</taxon>
        <taxon>Fungi</taxon>
        <taxon>Dikarya</taxon>
        <taxon>Ascomycota</taxon>
        <taxon>Pezizomycotina</taxon>
        <taxon>Pezizomycetes</taxon>
        <taxon>Pezizales</taxon>
        <taxon>Tuberaceae</taxon>
        <taxon>Choiromyces</taxon>
    </lineage>
</organism>
<feature type="region of interest" description="Disordered" evidence="1">
    <location>
        <begin position="1"/>
        <end position="26"/>
    </location>
</feature>
<evidence type="ECO:0000313" key="3">
    <source>
        <dbReference type="Proteomes" id="UP000276215"/>
    </source>
</evidence>
<name>A0A3N4JJB7_9PEZI</name>
<accession>A0A3N4JJB7</accession>
<proteinExistence type="predicted"/>
<evidence type="ECO:0000313" key="2">
    <source>
        <dbReference type="EMBL" id="RPA98316.1"/>
    </source>
</evidence>